<evidence type="ECO:0000313" key="2">
    <source>
        <dbReference type="EMBL" id="PUA32424.1"/>
    </source>
</evidence>
<dbReference type="PROSITE" id="PS00028">
    <property type="entry name" value="ZINC_FINGER_C2H2_1"/>
    <property type="match status" value="1"/>
</dbReference>
<name>A0A2R7Y4I5_9CREN</name>
<dbReference type="Proteomes" id="UP000244093">
    <property type="component" value="Unassembled WGS sequence"/>
</dbReference>
<organism evidence="2 3">
    <name type="scientific">Zestosphaera tikiterensis</name>
    <dbReference type="NCBI Taxonomy" id="1973259"/>
    <lineage>
        <taxon>Archaea</taxon>
        <taxon>Thermoproteota</taxon>
        <taxon>Thermoprotei</taxon>
        <taxon>Desulfurococcales</taxon>
        <taxon>Desulfurococcaceae</taxon>
        <taxon>Zestosphaera</taxon>
    </lineage>
</organism>
<dbReference type="InterPro" id="IPR013087">
    <property type="entry name" value="Znf_C2H2_type"/>
</dbReference>
<feature type="domain" description="C2H2-type" evidence="1">
    <location>
        <begin position="95"/>
        <end position="116"/>
    </location>
</feature>
<evidence type="ECO:0000259" key="1">
    <source>
        <dbReference type="PROSITE" id="PS00028"/>
    </source>
</evidence>
<dbReference type="SUPFAM" id="SSF57667">
    <property type="entry name" value="beta-beta-alpha zinc fingers"/>
    <property type="match status" value="1"/>
</dbReference>
<protein>
    <recommendedName>
        <fullName evidence="1">C2H2-type domain-containing protein</fullName>
    </recommendedName>
</protein>
<dbReference type="EMBL" id="NBVN01000004">
    <property type="protein sequence ID" value="PUA32424.1"/>
    <property type="molecule type" value="Genomic_DNA"/>
</dbReference>
<accession>A0A2R7Y4I5</accession>
<sequence length="136" mass="15797">MEDPVIVITRYLVLKKLVNDTTTLLAIKDYYVDGLSPSTIGYKYKISKFRVRGYIQRITDKTRNHLIATNIIRRVFPSIMNIEPVVIKVSNKYLCLLCDQTFSTELMAENHLKKKHKDLLNNVVNQIVQSIRKQVS</sequence>
<dbReference type="AlphaFoldDB" id="A0A2R7Y4I5"/>
<reference evidence="2" key="2">
    <citation type="journal article" date="2018" name="Syst. Appl. Microbiol.">
        <title>A new symbiotic nanoarchaeote (Candidatus Nanoclepta minutus) and its host (Zestosphaera tikiterensis gen. nov., sp. nov.) from a New Zealand hot spring.</title>
        <authorList>
            <person name="St John E."/>
            <person name="Liu Y."/>
            <person name="Podar M."/>
            <person name="Stott M.B."/>
            <person name="Meneghin J."/>
            <person name="Chen Z."/>
            <person name="Lagutin K."/>
            <person name="Mitchell K."/>
            <person name="Reysenbach A.L."/>
        </authorList>
    </citation>
    <scope>NUCLEOTIDE SEQUENCE [LARGE SCALE GENOMIC DNA]</scope>
    <source>
        <strain evidence="2">NZ3</strain>
    </source>
</reference>
<gene>
    <name evidence="2" type="ORF">B7O98_07150</name>
</gene>
<evidence type="ECO:0000313" key="3">
    <source>
        <dbReference type="Proteomes" id="UP000244093"/>
    </source>
</evidence>
<reference evidence="2" key="1">
    <citation type="submission" date="2017-04" db="EMBL/GenBank/DDBJ databases">
        <authorList>
            <person name="Afonso C.L."/>
            <person name="Miller P.J."/>
            <person name="Scott M.A."/>
            <person name="Spackman E."/>
            <person name="Goraichik I."/>
            <person name="Dimitrov K.M."/>
            <person name="Suarez D.L."/>
            <person name="Swayne D.E."/>
        </authorList>
    </citation>
    <scope>NUCLEOTIDE SEQUENCE</scope>
    <source>
        <strain evidence="2">NZ3</strain>
    </source>
</reference>
<proteinExistence type="predicted"/>
<dbReference type="InterPro" id="IPR036236">
    <property type="entry name" value="Znf_C2H2_sf"/>
</dbReference>
<comment type="caution">
    <text evidence="2">The sequence shown here is derived from an EMBL/GenBank/DDBJ whole genome shotgun (WGS) entry which is preliminary data.</text>
</comment>